<dbReference type="PANTHER" id="PTHR28620:SF1">
    <property type="entry name" value="CENP-V_GFA DOMAIN-CONTAINING PROTEIN"/>
    <property type="match status" value="1"/>
</dbReference>
<keyword evidence="6" id="KW-1185">Reference proteome</keyword>
<evidence type="ECO:0000313" key="5">
    <source>
        <dbReference type="EMBL" id="MDR7100748.1"/>
    </source>
</evidence>
<dbReference type="EMBL" id="JAVDVW010000002">
    <property type="protein sequence ID" value="MDR7100748.1"/>
    <property type="molecule type" value="Genomic_DNA"/>
</dbReference>
<dbReference type="InterPro" id="IPR011057">
    <property type="entry name" value="Mss4-like_sf"/>
</dbReference>
<comment type="similarity">
    <text evidence="1">Belongs to the Gfa family.</text>
</comment>
<dbReference type="RefSeq" id="WP_310055900.1">
    <property type="nucleotide sequence ID" value="NZ_JAVDVW010000002.1"/>
</dbReference>
<evidence type="ECO:0000259" key="4">
    <source>
        <dbReference type="PROSITE" id="PS51891"/>
    </source>
</evidence>
<dbReference type="PROSITE" id="PS51891">
    <property type="entry name" value="CENP_V_GFA"/>
    <property type="match status" value="1"/>
</dbReference>
<evidence type="ECO:0000313" key="6">
    <source>
        <dbReference type="Proteomes" id="UP001267878"/>
    </source>
</evidence>
<dbReference type="Gene3D" id="2.170.150.70">
    <property type="match status" value="1"/>
</dbReference>
<sequence>MNTSDSLVTHRGGCHCRRVRFEVDAPAQLEVLDCNCSICRMSGFLHLIVPAARFRLVAGADELSEYAFNTGAARHLFCRHCGIKSFYVPRSHPDGFDVNARCLDDGTVTGMTIAAFDDNNREAATAAIAHLSVAPPAT</sequence>
<feature type="domain" description="CENP-V/GFA" evidence="4">
    <location>
        <begin position="10"/>
        <end position="117"/>
    </location>
</feature>
<dbReference type="InterPro" id="IPR052355">
    <property type="entry name" value="CENP-V-like"/>
</dbReference>
<keyword evidence="3" id="KW-0862">Zinc</keyword>
<protein>
    <recommendedName>
        <fullName evidence="4">CENP-V/GFA domain-containing protein</fullName>
    </recommendedName>
</protein>
<dbReference type="SUPFAM" id="SSF51316">
    <property type="entry name" value="Mss4-like"/>
    <property type="match status" value="1"/>
</dbReference>
<dbReference type="Pfam" id="PF04828">
    <property type="entry name" value="GFA"/>
    <property type="match status" value="1"/>
</dbReference>
<keyword evidence="2" id="KW-0479">Metal-binding</keyword>
<comment type="caution">
    <text evidence="5">The sequence shown here is derived from an EMBL/GenBank/DDBJ whole genome shotgun (WGS) entry which is preliminary data.</text>
</comment>
<dbReference type="Proteomes" id="UP001267878">
    <property type="component" value="Unassembled WGS sequence"/>
</dbReference>
<reference evidence="5 6" key="1">
    <citation type="submission" date="2023-07" db="EMBL/GenBank/DDBJ databases">
        <title>Sorghum-associated microbial communities from plants grown in Nebraska, USA.</title>
        <authorList>
            <person name="Schachtman D."/>
        </authorList>
    </citation>
    <scope>NUCLEOTIDE SEQUENCE [LARGE SCALE GENOMIC DNA]</scope>
    <source>
        <strain evidence="5 6">BE187</strain>
    </source>
</reference>
<dbReference type="PANTHER" id="PTHR28620">
    <property type="entry name" value="CENTROMERE PROTEIN V"/>
    <property type="match status" value="1"/>
</dbReference>
<accession>A0ABU1VU49</accession>
<name>A0ABU1VU49_9GAMM</name>
<evidence type="ECO:0000256" key="1">
    <source>
        <dbReference type="ARBA" id="ARBA00005495"/>
    </source>
</evidence>
<evidence type="ECO:0000256" key="3">
    <source>
        <dbReference type="ARBA" id="ARBA00022833"/>
    </source>
</evidence>
<organism evidence="5 6">
    <name type="scientific">Agrilutibacter niabensis</name>
    <dbReference type="NCBI Taxonomy" id="380628"/>
    <lineage>
        <taxon>Bacteria</taxon>
        <taxon>Pseudomonadati</taxon>
        <taxon>Pseudomonadota</taxon>
        <taxon>Gammaproteobacteria</taxon>
        <taxon>Lysobacterales</taxon>
        <taxon>Lysobacteraceae</taxon>
        <taxon>Agrilutibacter</taxon>
    </lineage>
</organism>
<gene>
    <name evidence="5" type="ORF">J2X04_003129</name>
</gene>
<evidence type="ECO:0000256" key="2">
    <source>
        <dbReference type="ARBA" id="ARBA00022723"/>
    </source>
</evidence>
<dbReference type="InterPro" id="IPR006913">
    <property type="entry name" value="CENP-V/GFA"/>
</dbReference>
<proteinExistence type="inferred from homology"/>